<evidence type="ECO:0000256" key="1">
    <source>
        <dbReference type="SAM" id="SignalP"/>
    </source>
</evidence>
<dbReference type="OrthoDB" id="5805689at2759"/>
<organism evidence="2 3">
    <name type="scientific">Meloidogyne enterolobii</name>
    <name type="common">Root-knot nematode worm</name>
    <name type="synonym">Meloidogyne mayaguensis</name>
    <dbReference type="NCBI Taxonomy" id="390850"/>
    <lineage>
        <taxon>Eukaryota</taxon>
        <taxon>Metazoa</taxon>
        <taxon>Ecdysozoa</taxon>
        <taxon>Nematoda</taxon>
        <taxon>Chromadorea</taxon>
        <taxon>Rhabditida</taxon>
        <taxon>Tylenchina</taxon>
        <taxon>Tylenchomorpha</taxon>
        <taxon>Tylenchoidea</taxon>
        <taxon>Meloidogynidae</taxon>
        <taxon>Meloidogyninae</taxon>
        <taxon>Meloidogyne</taxon>
    </lineage>
</organism>
<gene>
    <name evidence="2" type="ORF">MENT_LOCUS43025</name>
</gene>
<reference evidence="2 3" key="1">
    <citation type="submission" date="2020-08" db="EMBL/GenBank/DDBJ databases">
        <authorList>
            <person name="Koutsovoulos G."/>
            <person name="Danchin GJ E."/>
        </authorList>
    </citation>
    <scope>NUCLEOTIDE SEQUENCE [LARGE SCALE GENOMIC DNA]</scope>
</reference>
<accession>A0A6V7WT95</accession>
<dbReference type="EMBL" id="CAJEWN010000796">
    <property type="protein sequence ID" value="CAD2190248.1"/>
    <property type="molecule type" value="Genomic_DNA"/>
</dbReference>
<sequence length="93" mass="10491">MPNTSFNSLLFLYLIILESFRILHCSHCRATCSPHFTLPCSFGAFDKCLVQQCNEICAKDGGRKMIGCYCRGSIEGPTMRACFCMGHKRPKTF</sequence>
<comment type="caution">
    <text evidence="2">The sequence shown here is derived from an EMBL/GenBank/DDBJ whole genome shotgun (WGS) entry which is preliminary data.</text>
</comment>
<proteinExistence type="predicted"/>
<dbReference type="AlphaFoldDB" id="A0A6V7WT95"/>
<keyword evidence="1" id="KW-0732">Signal</keyword>
<protein>
    <submittedName>
        <fullName evidence="2">Uncharacterized protein</fullName>
    </submittedName>
</protein>
<evidence type="ECO:0000313" key="3">
    <source>
        <dbReference type="Proteomes" id="UP000580250"/>
    </source>
</evidence>
<dbReference type="Proteomes" id="UP000580250">
    <property type="component" value="Unassembled WGS sequence"/>
</dbReference>
<evidence type="ECO:0000313" key="2">
    <source>
        <dbReference type="EMBL" id="CAD2190248.1"/>
    </source>
</evidence>
<name>A0A6V7WT95_MELEN</name>
<feature type="signal peptide" evidence="1">
    <location>
        <begin position="1"/>
        <end position="25"/>
    </location>
</feature>
<feature type="chain" id="PRO_5027802131" evidence="1">
    <location>
        <begin position="26"/>
        <end position="93"/>
    </location>
</feature>